<sequence>MDRITAAEVFVAIVERGSMIAAAEALDMSRAMVTRYLAQMEQWAGARLLHRTTRKLSLTDAGERTLERCRQMLAVAGEIDLVEAEANVELRGLLRITCSQSLGQTTLAAAVTHYLRRYPQVAVDLQMNNRAVNLVEERIDLALRITNELDPNLIARPLSRCASVVCATPAYLAAHGTPRQPQDLALHNCLTYSYFGKSLWHFEHRGVQSAVAVSGNLSANESVVLLAGTLQGAGISLQPYYSAAPLLASGELVELMPEYRPQSMGFMVFTLRAANCRQPCAPCWISWWSGLPAMRSGWRPCATSMPSA</sequence>
<dbReference type="Gene3D" id="1.10.10.10">
    <property type="entry name" value="Winged helix-like DNA-binding domain superfamily/Winged helix DNA-binding domain"/>
    <property type="match status" value="1"/>
</dbReference>
<dbReference type="CDD" id="cd08422">
    <property type="entry name" value="PBP2_CrgA_like"/>
    <property type="match status" value="1"/>
</dbReference>
<dbReference type="InterPro" id="IPR005119">
    <property type="entry name" value="LysR_subst-bd"/>
</dbReference>
<name>A0A4U9HSF9_SERRU</name>
<dbReference type="Pfam" id="PF03466">
    <property type="entry name" value="LysR_substrate"/>
    <property type="match status" value="1"/>
</dbReference>
<dbReference type="PANTHER" id="PTHR30537:SF35">
    <property type="entry name" value="TRANSCRIPTIONAL REGULATORY PROTEIN"/>
    <property type="match status" value="1"/>
</dbReference>
<dbReference type="InterPro" id="IPR036388">
    <property type="entry name" value="WH-like_DNA-bd_sf"/>
</dbReference>
<dbReference type="InterPro" id="IPR036390">
    <property type="entry name" value="WH_DNA-bd_sf"/>
</dbReference>
<dbReference type="AlphaFoldDB" id="A0A4U9HSF9"/>
<keyword evidence="3" id="KW-0805">Transcription regulation</keyword>
<dbReference type="Proteomes" id="UP000307968">
    <property type="component" value="Chromosome"/>
</dbReference>
<dbReference type="Gene3D" id="3.40.190.290">
    <property type="match status" value="1"/>
</dbReference>
<evidence type="ECO:0000259" key="6">
    <source>
        <dbReference type="PROSITE" id="PS50931"/>
    </source>
</evidence>
<dbReference type="EMBL" id="LR590463">
    <property type="protein sequence ID" value="VTP66411.1"/>
    <property type="molecule type" value="Genomic_DNA"/>
</dbReference>
<dbReference type="SUPFAM" id="SSF53850">
    <property type="entry name" value="Periplasmic binding protein-like II"/>
    <property type="match status" value="1"/>
</dbReference>
<dbReference type="Pfam" id="PF00126">
    <property type="entry name" value="HTH_1"/>
    <property type="match status" value="1"/>
</dbReference>
<keyword evidence="2" id="KW-0678">Repressor</keyword>
<protein>
    <submittedName>
        <fullName evidence="7">D-malate degradation protein R</fullName>
    </submittedName>
</protein>
<reference evidence="7 8" key="1">
    <citation type="submission" date="2019-05" db="EMBL/GenBank/DDBJ databases">
        <authorList>
            <consortium name="Pathogen Informatics"/>
        </authorList>
    </citation>
    <scope>NUCLEOTIDE SEQUENCE [LARGE SCALE GENOMIC DNA]</scope>
    <source>
        <strain evidence="7 8">NCTC12971</strain>
    </source>
</reference>
<evidence type="ECO:0000256" key="2">
    <source>
        <dbReference type="ARBA" id="ARBA00022491"/>
    </source>
</evidence>
<dbReference type="InterPro" id="IPR058163">
    <property type="entry name" value="LysR-type_TF_proteobact-type"/>
</dbReference>
<dbReference type="InterPro" id="IPR000847">
    <property type="entry name" value="LysR_HTH_N"/>
</dbReference>
<comment type="similarity">
    <text evidence="1">Belongs to the LysR transcriptional regulatory family.</text>
</comment>
<feature type="domain" description="HTH lysR-type" evidence="6">
    <location>
        <begin position="1"/>
        <end position="59"/>
    </location>
</feature>
<dbReference type="GO" id="GO:0006351">
    <property type="term" value="P:DNA-templated transcription"/>
    <property type="evidence" value="ECO:0007669"/>
    <property type="project" value="TreeGrafter"/>
</dbReference>
<evidence type="ECO:0000256" key="1">
    <source>
        <dbReference type="ARBA" id="ARBA00009437"/>
    </source>
</evidence>
<evidence type="ECO:0000313" key="8">
    <source>
        <dbReference type="Proteomes" id="UP000307968"/>
    </source>
</evidence>
<dbReference type="GO" id="GO:0043565">
    <property type="term" value="F:sequence-specific DNA binding"/>
    <property type="evidence" value="ECO:0007669"/>
    <property type="project" value="TreeGrafter"/>
</dbReference>
<proteinExistence type="inferred from homology"/>
<accession>A0A4U9HSF9</accession>
<evidence type="ECO:0000256" key="3">
    <source>
        <dbReference type="ARBA" id="ARBA00023015"/>
    </source>
</evidence>
<dbReference type="PROSITE" id="PS50931">
    <property type="entry name" value="HTH_LYSR"/>
    <property type="match status" value="1"/>
</dbReference>
<dbReference type="PANTHER" id="PTHR30537">
    <property type="entry name" value="HTH-TYPE TRANSCRIPTIONAL REGULATOR"/>
    <property type="match status" value="1"/>
</dbReference>
<keyword evidence="5" id="KW-0804">Transcription</keyword>
<dbReference type="FunFam" id="1.10.10.10:FF:000001">
    <property type="entry name" value="LysR family transcriptional regulator"/>
    <property type="match status" value="1"/>
</dbReference>
<gene>
    <name evidence="7" type="primary">dmlR_19</name>
    <name evidence="7" type="ORF">NCTC12971_04587</name>
</gene>
<keyword evidence="4" id="KW-0238">DNA-binding</keyword>
<dbReference type="SUPFAM" id="SSF46785">
    <property type="entry name" value="Winged helix' DNA-binding domain"/>
    <property type="match status" value="1"/>
</dbReference>
<dbReference type="FunFam" id="3.40.190.290:FF:000001">
    <property type="entry name" value="Transcriptional regulator, LysR family"/>
    <property type="match status" value="1"/>
</dbReference>
<dbReference type="GO" id="GO:0003700">
    <property type="term" value="F:DNA-binding transcription factor activity"/>
    <property type="evidence" value="ECO:0007669"/>
    <property type="project" value="InterPro"/>
</dbReference>
<organism evidence="7 8">
    <name type="scientific">Serratia rubidaea</name>
    <name type="common">Serratia marinorubra</name>
    <dbReference type="NCBI Taxonomy" id="61652"/>
    <lineage>
        <taxon>Bacteria</taxon>
        <taxon>Pseudomonadati</taxon>
        <taxon>Pseudomonadota</taxon>
        <taxon>Gammaproteobacteria</taxon>
        <taxon>Enterobacterales</taxon>
        <taxon>Yersiniaceae</taxon>
        <taxon>Serratia</taxon>
    </lineage>
</organism>
<evidence type="ECO:0000256" key="5">
    <source>
        <dbReference type="ARBA" id="ARBA00023163"/>
    </source>
</evidence>
<evidence type="ECO:0000256" key="4">
    <source>
        <dbReference type="ARBA" id="ARBA00023125"/>
    </source>
</evidence>
<evidence type="ECO:0000313" key="7">
    <source>
        <dbReference type="EMBL" id="VTP66411.1"/>
    </source>
</evidence>